<dbReference type="EMBL" id="GBRH01171262">
    <property type="protein sequence ID" value="JAE26634.1"/>
    <property type="molecule type" value="Transcribed_RNA"/>
</dbReference>
<dbReference type="AlphaFoldDB" id="A0A0A9GSW7"/>
<evidence type="ECO:0000313" key="1">
    <source>
        <dbReference type="EMBL" id="JAE26634.1"/>
    </source>
</evidence>
<reference evidence="1" key="1">
    <citation type="submission" date="2014-09" db="EMBL/GenBank/DDBJ databases">
        <authorList>
            <person name="Magalhaes I.L.F."/>
            <person name="Oliveira U."/>
            <person name="Santos F.R."/>
            <person name="Vidigal T.H.D.A."/>
            <person name="Brescovit A.D."/>
            <person name="Santos A.J."/>
        </authorList>
    </citation>
    <scope>NUCLEOTIDE SEQUENCE</scope>
    <source>
        <tissue evidence="1">Shoot tissue taken approximately 20 cm above the soil surface</tissue>
    </source>
</reference>
<accession>A0A0A9GSW7</accession>
<name>A0A0A9GSW7_ARUDO</name>
<protein>
    <submittedName>
        <fullName evidence="1">Uncharacterized protein</fullName>
    </submittedName>
</protein>
<organism evidence="1">
    <name type="scientific">Arundo donax</name>
    <name type="common">Giant reed</name>
    <name type="synonym">Donax arundinaceus</name>
    <dbReference type="NCBI Taxonomy" id="35708"/>
    <lineage>
        <taxon>Eukaryota</taxon>
        <taxon>Viridiplantae</taxon>
        <taxon>Streptophyta</taxon>
        <taxon>Embryophyta</taxon>
        <taxon>Tracheophyta</taxon>
        <taxon>Spermatophyta</taxon>
        <taxon>Magnoliopsida</taxon>
        <taxon>Liliopsida</taxon>
        <taxon>Poales</taxon>
        <taxon>Poaceae</taxon>
        <taxon>PACMAD clade</taxon>
        <taxon>Arundinoideae</taxon>
        <taxon>Arundineae</taxon>
        <taxon>Arundo</taxon>
    </lineage>
</organism>
<reference evidence="1" key="2">
    <citation type="journal article" date="2015" name="Data Brief">
        <title>Shoot transcriptome of the giant reed, Arundo donax.</title>
        <authorList>
            <person name="Barrero R.A."/>
            <person name="Guerrero F.D."/>
            <person name="Moolhuijzen P."/>
            <person name="Goolsby J.A."/>
            <person name="Tidwell J."/>
            <person name="Bellgard S.E."/>
            <person name="Bellgard M.I."/>
        </authorList>
    </citation>
    <scope>NUCLEOTIDE SEQUENCE</scope>
    <source>
        <tissue evidence="1">Shoot tissue taken approximately 20 cm above the soil surface</tissue>
    </source>
</reference>
<proteinExistence type="predicted"/>
<sequence>MTQYHLFQVSISVGMLQNTQAKRFEFYVE</sequence>